<keyword evidence="2" id="KW-1133">Transmembrane helix</keyword>
<feature type="region of interest" description="Disordered" evidence="1">
    <location>
        <begin position="56"/>
        <end position="79"/>
    </location>
</feature>
<evidence type="ECO:0000256" key="1">
    <source>
        <dbReference type="SAM" id="MobiDB-lite"/>
    </source>
</evidence>
<accession>A0A2P6V2M2</accession>
<dbReference type="PANTHER" id="PTHR34286:SF1">
    <property type="entry name" value="TRANSMEMBRANE PROTEIN"/>
    <property type="match status" value="1"/>
</dbReference>
<keyword evidence="4" id="KW-1185">Reference proteome</keyword>
<keyword evidence="2" id="KW-0472">Membrane</keyword>
<protein>
    <submittedName>
        <fullName evidence="3">Uncharacterized protein</fullName>
    </submittedName>
</protein>
<name>A0A2P6V2M2_9CHLO</name>
<evidence type="ECO:0000313" key="4">
    <source>
        <dbReference type="Proteomes" id="UP000239649"/>
    </source>
</evidence>
<sequence>MGGGGGDLHVPKEIWSPTGGFFADPKNWRRNFVFAAFALAGMGYLGFRQSIKMEQRHARPNDTIPSQRWYTEKNFPAQQ</sequence>
<gene>
    <name evidence="3" type="ORF">C2E20_8074</name>
</gene>
<comment type="caution">
    <text evidence="3">The sequence shown here is derived from an EMBL/GenBank/DDBJ whole genome shotgun (WGS) entry which is preliminary data.</text>
</comment>
<reference evidence="3 4" key="1">
    <citation type="journal article" date="2018" name="Plant J.">
        <title>Genome sequences of Chlorella sorokiniana UTEX 1602 and Micractinium conductrix SAG 241.80: implications to maltose excretion by a green alga.</title>
        <authorList>
            <person name="Arriola M.B."/>
            <person name="Velmurugan N."/>
            <person name="Zhang Y."/>
            <person name="Plunkett M.H."/>
            <person name="Hondzo H."/>
            <person name="Barney B.M."/>
        </authorList>
    </citation>
    <scope>NUCLEOTIDE SEQUENCE [LARGE SCALE GENOMIC DNA]</scope>
    <source>
        <strain evidence="3 4">SAG 241.80</strain>
    </source>
</reference>
<dbReference type="OrthoDB" id="2100988at2759"/>
<dbReference type="AlphaFoldDB" id="A0A2P6V2M2"/>
<dbReference type="Proteomes" id="UP000239649">
    <property type="component" value="Unassembled WGS sequence"/>
</dbReference>
<dbReference type="EMBL" id="LHPF02000038">
    <property type="protein sequence ID" value="PSC68345.1"/>
    <property type="molecule type" value="Genomic_DNA"/>
</dbReference>
<organism evidence="3 4">
    <name type="scientific">Micractinium conductrix</name>
    <dbReference type="NCBI Taxonomy" id="554055"/>
    <lineage>
        <taxon>Eukaryota</taxon>
        <taxon>Viridiplantae</taxon>
        <taxon>Chlorophyta</taxon>
        <taxon>core chlorophytes</taxon>
        <taxon>Trebouxiophyceae</taxon>
        <taxon>Chlorellales</taxon>
        <taxon>Chlorellaceae</taxon>
        <taxon>Chlorella clade</taxon>
        <taxon>Micractinium</taxon>
    </lineage>
</organism>
<dbReference type="PANTHER" id="PTHR34286">
    <property type="entry name" value="TRANSMEMBRANE PROTEIN"/>
    <property type="match status" value="1"/>
</dbReference>
<keyword evidence="2" id="KW-0812">Transmembrane</keyword>
<evidence type="ECO:0000256" key="2">
    <source>
        <dbReference type="SAM" id="Phobius"/>
    </source>
</evidence>
<proteinExistence type="predicted"/>
<feature type="transmembrane region" description="Helical" evidence="2">
    <location>
        <begin position="28"/>
        <end position="47"/>
    </location>
</feature>
<evidence type="ECO:0000313" key="3">
    <source>
        <dbReference type="EMBL" id="PSC68345.1"/>
    </source>
</evidence>
<dbReference type="STRING" id="554055.A0A2P6V2M2"/>